<name>A0A845B0B8_9SPHN</name>
<dbReference type="Gene3D" id="3.40.50.12370">
    <property type="match status" value="1"/>
</dbReference>
<dbReference type="PANTHER" id="PTHR46268">
    <property type="entry name" value="STRESS RESPONSE PROTEIN NHAX"/>
    <property type="match status" value="1"/>
</dbReference>
<accession>A0A845B0B8</accession>
<gene>
    <name evidence="3" type="ORF">GRI65_05500</name>
</gene>
<feature type="domain" description="UspA" evidence="2">
    <location>
        <begin position="159"/>
        <end position="276"/>
    </location>
</feature>
<dbReference type="PRINTS" id="PR01438">
    <property type="entry name" value="UNVRSLSTRESS"/>
</dbReference>
<dbReference type="PANTHER" id="PTHR46268:SF15">
    <property type="entry name" value="UNIVERSAL STRESS PROTEIN HP_0031"/>
    <property type="match status" value="1"/>
</dbReference>
<comment type="caution">
    <text evidence="3">The sequence shown here is derived from an EMBL/GenBank/DDBJ whole genome shotgun (WGS) entry which is preliminary data.</text>
</comment>
<dbReference type="InterPro" id="IPR006015">
    <property type="entry name" value="Universal_stress_UspA"/>
</dbReference>
<dbReference type="EMBL" id="WTYL01000001">
    <property type="protein sequence ID" value="MXP43910.1"/>
    <property type="molecule type" value="Genomic_DNA"/>
</dbReference>
<sequence length="278" mass="30556">MYWRECDEMKSILFNAFSDEGHSKRLDVALDLARNFDASLTVVSVVPYEVLIGDGLSDAAFAAMIPIWREEARELREQTEQDLANEGVSWRWIESSSPATDAILEHSPLADLIIIGARDPRRGGRVPSHTAGDLAILADCPVLVLPEAQSRFDITAPALVAWDGSPEASHALKSAVPFLKESSEVFFASVKEKKDARFDLPPVSGADYLSRYGIRSEIVEIAESSKDVATQLTDAALARRCGLIVMGAYGRMRLAERIFGGVTRSMLTDLQVPLLLRH</sequence>
<organism evidence="3 4">
    <name type="scientific">Allopontixanthobacter sediminis</name>
    <dbReference type="NCBI Taxonomy" id="1689985"/>
    <lineage>
        <taxon>Bacteria</taxon>
        <taxon>Pseudomonadati</taxon>
        <taxon>Pseudomonadota</taxon>
        <taxon>Alphaproteobacteria</taxon>
        <taxon>Sphingomonadales</taxon>
        <taxon>Erythrobacteraceae</taxon>
        <taxon>Allopontixanthobacter</taxon>
    </lineage>
</organism>
<evidence type="ECO:0000256" key="1">
    <source>
        <dbReference type="ARBA" id="ARBA00008791"/>
    </source>
</evidence>
<dbReference type="CDD" id="cd00293">
    <property type="entry name" value="USP-like"/>
    <property type="match status" value="2"/>
</dbReference>
<evidence type="ECO:0000313" key="4">
    <source>
        <dbReference type="Proteomes" id="UP000431922"/>
    </source>
</evidence>
<dbReference type="InterPro" id="IPR006016">
    <property type="entry name" value="UspA"/>
</dbReference>
<proteinExistence type="inferred from homology"/>
<protein>
    <submittedName>
        <fullName evidence="3">Universal stress protein</fullName>
    </submittedName>
</protein>
<dbReference type="Pfam" id="PF00582">
    <property type="entry name" value="Usp"/>
    <property type="match status" value="2"/>
</dbReference>
<keyword evidence="4" id="KW-1185">Reference proteome</keyword>
<reference evidence="3 4" key="1">
    <citation type="submission" date="2019-12" db="EMBL/GenBank/DDBJ databases">
        <title>Genomic-based taxomic classification of the family Erythrobacteraceae.</title>
        <authorList>
            <person name="Xu L."/>
        </authorList>
    </citation>
    <scope>NUCLEOTIDE SEQUENCE [LARGE SCALE GENOMIC DNA]</scope>
    <source>
        <strain evidence="3 4">KCTC 42453</strain>
    </source>
</reference>
<dbReference type="AlphaFoldDB" id="A0A845B0B8"/>
<dbReference type="Proteomes" id="UP000431922">
    <property type="component" value="Unassembled WGS sequence"/>
</dbReference>
<evidence type="ECO:0000259" key="2">
    <source>
        <dbReference type="Pfam" id="PF00582"/>
    </source>
</evidence>
<evidence type="ECO:0000313" key="3">
    <source>
        <dbReference type="EMBL" id="MXP43910.1"/>
    </source>
</evidence>
<feature type="domain" description="UspA" evidence="2">
    <location>
        <begin position="11"/>
        <end position="146"/>
    </location>
</feature>
<dbReference type="SUPFAM" id="SSF52402">
    <property type="entry name" value="Adenine nucleotide alpha hydrolases-like"/>
    <property type="match status" value="2"/>
</dbReference>
<comment type="similarity">
    <text evidence="1">Belongs to the universal stress protein A family.</text>
</comment>